<dbReference type="GO" id="GO:0032259">
    <property type="term" value="P:methylation"/>
    <property type="evidence" value="ECO:0007669"/>
    <property type="project" value="UniProtKB-KW"/>
</dbReference>
<keyword evidence="10 14" id="KW-0804">Transcription</keyword>
<dbReference type="GO" id="GO:0005634">
    <property type="term" value="C:nucleus"/>
    <property type="evidence" value="ECO:0007669"/>
    <property type="project" value="UniProtKB-SubCell"/>
</dbReference>
<keyword evidence="9 14" id="KW-0805">Transcription regulation</keyword>
<dbReference type="FunFam" id="3.40.50.150:FF:000033">
    <property type="entry name" value="Histone-lysine N-methyltransferase, H3 lysine-79 specific"/>
    <property type="match status" value="1"/>
</dbReference>
<dbReference type="InterPro" id="IPR029063">
    <property type="entry name" value="SAM-dependent_MTases_sf"/>
</dbReference>
<feature type="compositionally biased region" description="Low complexity" evidence="16">
    <location>
        <begin position="10"/>
        <end position="27"/>
    </location>
</feature>
<dbReference type="EC" id="2.1.1.360" evidence="2 14"/>
<dbReference type="InterPro" id="IPR025789">
    <property type="entry name" value="DOT1_dom"/>
</dbReference>
<feature type="binding site" evidence="15">
    <location>
        <begin position="361"/>
        <end position="364"/>
    </location>
    <ligand>
        <name>S-adenosyl-L-methionine</name>
        <dbReference type="ChEBI" id="CHEBI:59789"/>
    </ligand>
</feature>
<evidence type="ECO:0000256" key="4">
    <source>
        <dbReference type="ARBA" id="ARBA00022603"/>
    </source>
</evidence>
<dbReference type="GO" id="GO:0140956">
    <property type="term" value="F:histone H3K79 trimethyltransferase activity"/>
    <property type="evidence" value="ECO:0007669"/>
    <property type="project" value="UniProtKB-EC"/>
</dbReference>
<evidence type="ECO:0000256" key="5">
    <source>
        <dbReference type="ARBA" id="ARBA00022679"/>
    </source>
</evidence>
<dbReference type="GO" id="GO:0042393">
    <property type="term" value="F:histone binding"/>
    <property type="evidence" value="ECO:0007669"/>
    <property type="project" value="InterPro"/>
</dbReference>
<gene>
    <name evidence="18" type="ORF">BN860_03158g</name>
</gene>
<keyword evidence="11 14" id="KW-0539">Nucleus</keyword>
<evidence type="ECO:0000256" key="11">
    <source>
        <dbReference type="ARBA" id="ARBA00023242"/>
    </source>
</evidence>
<comment type="similarity">
    <text evidence="14">Belongs to the class I-like SAM-binding methyltransferase superfamily. DOT1 family.</text>
</comment>
<sequence length="570" mass="65059">MTDSLDGKLDSNSSNSSRPSGGSAGSSFQTSEANDESSKNQKSRKRTHGSQELQSLLEEANRYNTQYAYELPRGFLRDRSAKSENGEAEMLGKKPDAKLKGKIHKKSLNDADGEGVKTPLRNDKLPKRRPKSNSRKESRSNDDNNKHNVKARTEKNEHMDHSRIRGQIKQNGSESSFVNWNVRCQGQHNMLDMDYLKSTAAFHGNPIPSTVLTCKRRDKTPETVTVGLKSALFPNYEEQYDISFTRDLQIYNPMSEIGKIIEYMAAIFLPQPYADELKRTIVPQLNQAFDHRNTSEFASLVRKYNLAVEKIPRAETLDHLANVKTIPLSYIHDFLHIVYTRSIFPECKRLKQYEAFSNYVYGELLPTFLSEAFERCNLKPGQIFMDLGSGVGNCVIQAALECGCSLSFGCEIMSNASDLTEYQHRELLERCKLFGLKLAPIEFSLRQSFIGNKRVDELMPLCDVLLVNNFLFDSKMNTEVEKLIQSAKVGCKIITLKNLRSSGYTINFFNLESILNRLHVERFELKNDSVSWTHTGGEYYISTVMETMDESLFDPTLRQRSTRRPTRYTR</sequence>
<dbReference type="Gene3D" id="3.40.50.150">
    <property type="entry name" value="Vaccinia Virus protein VP39"/>
    <property type="match status" value="1"/>
</dbReference>
<evidence type="ECO:0000256" key="9">
    <source>
        <dbReference type="ARBA" id="ARBA00023015"/>
    </source>
</evidence>
<dbReference type="OrthoDB" id="443402at2759"/>
<evidence type="ECO:0000256" key="15">
    <source>
        <dbReference type="PIRSR" id="PIRSR017570-1"/>
    </source>
</evidence>
<evidence type="ECO:0000313" key="18">
    <source>
        <dbReference type="EMBL" id="CDF89849.1"/>
    </source>
</evidence>
<feature type="compositionally biased region" description="Basic and acidic residues" evidence="16">
    <location>
        <begin position="75"/>
        <end position="99"/>
    </location>
</feature>
<keyword evidence="6 14" id="KW-0949">S-adenosyl-L-methionine</keyword>
<feature type="region of interest" description="Disordered" evidence="16">
    <location>
        <begin position="1"/>
        <end position="172"/>
    </location>
</feature>
<evidence type="ECO:0000256" key="7">
    <source>
        <dbReference type="ARBA" id="ARBA00022737"/>
    </source>
</evidence>
<evidence type="ECO:0000256" key="16">
    <source>
        <dbReference type="SAM" id="MobiDB-lite"/>
    </source>
</evidence>
<evidence type="ECO:0000256" key="8">
    <source>
        <dbReference type="ARBA" id="ARBA00022853"/>
    </source>
</evidence>
<evidence type="ECO:0000256" key="3">
    <source>
        <dbReference type="ARBA" id="ARBA00020987"/>
    </source>
</evidence>
<evidence type="ECO:0000259" key="17">
    <source>
        <dbReference type="PROSITE" id="PS51569"/>
    </source>
</evidence>
<keyword evidence="5 14" id="KW-0808">Transferase</keyword>
<reference evidence="19" key="1">
    <citation type="journal article" date="2013" name="Genome Announc.">
        <title>Genome sequence of the food spoilage yeast Zygosaccharomyces bailii CLIB 213(T).</title>
        <authorList>
            <person name="Galeote V."/>
            <person name="Bigey F."/>
            <person name="Devillers H."/>
            <person name="Neuveglise C."/>
            <person name="Dequin S."/>
        </authorList>
    </citation>
    <scope>NUCLEOTIDE SEQUENCE [LARGE SCALE GENOMIC DNA]</scope>
    <source>
        <strain evidence="19">CLIB 213 / ATCC 58445 / CBS 680 / CCRC 21525 / NBRC 1098 / NCYC 1416 / NRRL Y-2227</strain>
    </source>
</reference>
<proteinExistence type="inferred from homology"/>
<dbReference type="GO" id="GO:0006281">
    <property type="term" value="P:DNA repair"/>
    <property type="evidence" value="ECO:0007669"/>
    <property type="project" value="InterPro"/>
</dbReference>
<dbReference type="Gene3D" id="1.10.260.170">
    <property type="match status" value="1"/>
</dbReference>
<evidence type="ECO:0000256" key="13">
    <source>
        <dbReference type="ARBA" id="ARBA00047770"/>
    </source>
</evidence>
<name>A0A8J2X8W2_ZYGB2</name>
<keyword evidence="4 14" id="KW-0489">Methyltransferase</keyword>
<dbReference type="PIRSF" id="PIRSF017570">
    <property type="entry name" value="Histone_H3-K79_MeTrfase"/>
    <property type="match status" value="1"/>
</dbReference>
<keyword evidence="8 14" id="KW-0156">Chromatin regulator</keyword>
<dbReference type="InterPro" id="IPR030445">
    <property type="entry name" value="H3-K79_meTrfase"/>
</dbReference>
<evidence type="ECO:0000256" key="6">
    <source>
        <dbReference type="ARBA" id="ARBA00022691"/>
    </source>
</evidence>
<evidence type="ECO:0000313" key="19">
    <source>
        <dbReference type="Proteomes" id="UP000019375"/>
    </source>
</evidence>
<dbReference type="AlphaFoldDB" id="A0A8J2X8W2"/>
<dbReference type="EMBL" id="HG316458">
    <property type="protein sequence ID" value="CDF89849.1"/>
    <property type="molecule type" value="Genomic_DNA"/>
</dbReference>
<feature type="domain" description="DOT1" evidence="17">
    <location>
        <begin position="245"/>
        <end position="557"/>
    </location>
</feature>
<feature type="binding site" evidence="15">
    <location>
        <begin position="384"/>
        <end position="393"/>
    </location>
    <ligand>
        <name>S-adenosyl-L-methionine</name>
        <dbReference type="ChEBI" id="CHEBI:59789"/>
    </ligand>
</feature>
<comment type="subcellular location">
    <subcellularLocation>
        <location evidence="1 14">Nucleus</location>
    </subcellularLocation>
</comment>
<dbReference type="InterPro" id="IPR021162">
    <property type="entry name" value="Dot1"/>
</dbReference>
<protein>
    <recommendedName>
        <fullName evidence="3 14">Histone-lysine N-methyltransferase, H3 lysine-79 specific</fullName>
        <ecNumber evidence="2 14">2.1.1.360</ecNumber>
    </recommendedName>
    <alternativeName>
        <fullName evidence="12 14">Histone H3-K79 methyltransferase</fullName>
    </alternativeName>
</protein>
<dbReference type="GO" id="GO:0000786">
    <property type="term" value="C:nucleosome"/>
    <property type="evidence" value="ECO:0007669"/>
    <property type="project" value="InterPro"/>
</dbReference>
<evidence type="ECO:0000256" key="1">
    <source>
        <dbReference type="ARBA" id="ARBA00004123"/>
    </source>
</evidence>
<feature type="binding site" evidence="15">
    <location>
        <position position="411"/>
    </location>
    <ligand>
        <name>S-adenosyl-L-methionine</name>
        <dbReference type="ChEBI" id="CHEBI:59789"/>
    </ligand>
</feature>
<evidence type="ECO:0000256" key="2">
    <source>
        <dbReference type="ARBA" id="ARBA00012190"/>
    </source>
</evidence>
<evidence type="ECO:0000256" key="10">
    <source>
        <dbReference type="ARBA" id="ARBA00023163"/>
    </source>
</evidence>
<comment type="function">
    <text evidence="14">Histone methyltransferase that specifically trimethylates histone H3 to form H3K79me3. This methylation is required for telomere silencing and for the pachytene checkpoint during the meiotic cell cycle by allowing the recruitment of RAD9 to double strand breaks. Nucleosomes are preferred as substrate compared to free histone.</text>
</comment>
<organism evidence="18 19">
    <name type="scientific">Zygosaccharomyces bailii (strain CLIB 213 / ATCC 58445 / CBS 680 / BCRC 21525 / NBRC 1098 / NCYC 1416 / NRRL Y-2227)</name>
    <dbReference type="NCBI Taxonomy" id="1333698"/>
    <lineage>
        <taxon>Eukaryota</taxon>
        <taxon>Fungi</taxon>
        <taxon>Dikarya</taxon>
        <taxon>Ascomycota</taxon>
        <taxon>Saccharomycotina</taxon>
        <taxon>Saccharomycetes</taxon>
        <taxon>Saccharomycetales</taxon>
        <taxon>Saccharomycetaceae</taxon>
        <taxon>Zygosaccharomyces</taxon>
    </lineage>
</organism>
<evidence type="ECO:0000256" key="12">
    <source>
        <dbReference type="ARBA" id="ARBA00029821"/>
    </source>
</evidence>
<dbReference type="Pfam" id="PF08123">
    <property type="entry name" value="DOT1"/>
    <property type="match status" value="1"/>
</dbReference>
<dbReference type="SUPFAM" id="SSF53335">
    <property type="entry name" value="S-adenosyl-L-methionine-dependent methyltransferases"/>
    <property type="match status" value="1"/>
</dbReference>
<feature type="binding site" evidence="15">
    <location>
        <begin position="448"/>
        <end position="449"/>
    </location>
    <ligand>
        <name>S-adenosyl-L-methionine</name>
        <dbReference type="ChEBI" id="CHEBI:59789"/>
    </ligand>
</feature>
<dbReference type="PROSITE" id="PS51569">
    <property type="entry name" value="DOT1"/>
    <property type="match status" value="1"/>
</dbReference>
<evidence type="ECO:0000256" key="14">
    <source>
        <dbReference type="PIRNR" id="PIRNR017570"/>
    </source>
</evidence>
<feature type="compositionally biased region" description="Basic and acidic residues" evidence="16">
    <location>
        <begin position="134"/>
        <end position="163"/>
    </location>
</feature>
<comment type="catalytic activity">
    <reaction evidence="13 14">
        <text>L-lysyl(79)-[histone H3] + 3 S-adenosyl-L-methionine = N(6),N(6),N(6)-trimethyl-L-lysyl(79)-[histone H3] + 3 S-adenosyl-L-homocysteine + 3 H(+)</text>
        <dbReference type="Rhea" id="RHEA:60328"/>
        <dbReference type="Rhea" id="RHEA-COMP:15549"/>
        <dbReference type="Rhea" id="RHEA-COMP:15552"/>
        <dbReference type="ChEBI" id="CHEBI:15378"/>
        <dbReference type="ChEBI" id="CHEBI:29969"/>
        <dbReference type="ChEBI" id="CHEBI:57856"/>
        <dbReference type="ChEBI" id="CHEBI:59789"/>
        <dbReference type="ChEBI" id="CHEBI:61961"/>
        <dbReference type="EC" id="2.1.1.360"/>
    </reaction>
</comment>
<dbReference type="PANTHER" id="PTHR21451">
    <property type="entry name" value="HISTONE H3 METHYLTRANSFERASE"/>
    <property type="match status" value="1"/>
</dbReference>
<dbReference type="PANTHER" id="PTHR21451:SF0">
    <property type="entry name" value="HISTONE-LYSINE N-METHYLTRANSFERASE, H3 LYSINE-79 SPECIFIC"/>
    <property type="match status" value="1"/>
</dbReference>
<dbReference type="GO" id="GO:0031509">
    <property type="term" value="P:subtelomeric heterochromatin formation"/>
    <property type="evidence" value="ECO:0007669"/>
    <property type="project" value="InterPro"/>
</dbReference>
<dbReference type="GO" id="GO:0000781">
    <property type="term" value="C:chromosome, telomeric region"/>
    <property type="evidence" value="ECO:0007669"/>
    <property type="project" value="GOC"/>
</dbReference>
<keyword evidence="7" id="KW-0677">Repeat</keyword>
<dbReference type="Proteomes" id="UP000019375">
    <property type="component" value="Unassembled WGS sequence"/>
</dbReference>
<keyword evidence="19" id="KW-1185">Reference proteome</keyword>
<dbReference type="GO" id="GO:0000077">
    <property type="term" value="P:DNA damage checkpoint signaling"/>
    <property type="evidence" value="ECO:0007669"/>
    <property type="project" value="InterPro"/>
</dbReference>
<accession>A0A8J2X8W2</accession>